<organism evidence="1 2">
    <name type="scientific">Rhodopirellula sallentina SM41</name>
    <dbReference type="NCBI Taxonomy" id="1263870"/>
    <lineage>
        <taxon>Bacteria</taxon>
        <taxon>Pseudomonadati</taxon>
        <taxon>Planctomycetota</taxon>
        <taxon>Planctomycetia</taxon>
        <taxon>Pirellulales</taxon>
        <taxon>Pirellulaceae</taxon>
        <taxon>Rhodopirellula</taxon>
    </lineage>
</organism>
<sequence length="52" mass="5899">MVRLKNLIDLTRGFLVTVGDRAINHNQNEEECQSPIAWDSLRVSICTGREQA</sequence>
<evidence type="ECO:0000313" key="1">
    <source>
        <dbReference type="EMBL" id="EMI52566.1"/>
    </source>
</evidence>
<evidence type="ECO:0000313" key="2">
    <source>
        <dbReference type="Proteomes" id="UP000011885"/>
    </source>
</evidence>
<dbReference type="Proteomes" id="UP000011885">
    <property type="component" value="Unassembled WGS sequence"/>
</dbReference>
<name>M5U3X2_9BACT</name>
<keyword evidence="2" id="KW-1185">Reference proteome</keyword>
<dbReference type="AlphaFoldDB" id="M5U3X2"/>
<protein>
    <submittedName>
        <fullName evidence="1">Uncharacterized protein</fullName>
    </submittedName>
</protein>
<comment type="caution">
    <text evidence="1">The sequence shown here is derived from an EMBL/GenBank/DDBJ whole genome shotgun (WGS) entry which is preliminary data.</text>
</comment>
<accession>M5U3X2</accession>
<gene>
    <name evidence="1" type="ORF">RSSM_05999</name>
</gene>
<proteinExistence type="predicted"/>
<dbReference type="EMBL" id="ANOH01000420">
    <property type="protein sequence ID" value="EMI52566.1"/>
    <property type="molecule type" value="Genomic_DNA"/>
</dbReference>
<reference evidence="1 2" key="1">
    <citation type="journal article" date="2013" name="Mar. Genomics">
        <title>Expression of sulfatases in Rhodopirellula baltica and the diversity of sulfatases in the genus Rhodopirellula.</title>
        <authorList>
            <person name="Wegner C.E."/>
            <person name="Richter-Heitmann T."/>
            <person name="Klindworth A."/>
            <person name="Klockow C."/>
            <person name="Richter M."/>
            <person name="Achstetter T."/>
            <person name="Glockner F.O."/>
            <person name="Harder J."/>
        </authorList>
    </citation>
    <scope>NUCLEOTIDE SEQUENCE [LARGE SCALE GENOMIC DNA]</scope>
    <source>
        <strain evidence="1 2">SM41</strain>
    </source>
</reference>